<sequence>MKKDGKYRFSLQFNSETEEQFRAGELLERMGNRKSHLVVAALNEYMESHPELKSKDCKVEIKLTTSYDQAKIEQMIQNIVEQRLTGMQISGIQDNSKNGQQEALEEDIAKMLDNLDMFQ</sequence>
<reference evidence="1" key="2">
    <citation type="journal article" date="2021" name="PeerJ">
        <title>Extensive microbial diversity within the chicken gut microbiome revealed by metagenomics and culture.</title>
        <authorList>
            <person name="Gilroy R."/>
            <person name="Ravi A."/>
            <person name="Getino M."/>
            <person name="Pursley I."/>
            <person name="Horton D.L."/>
            <person name="Alikhan N.F."/>
            <person name="Baker D."/>
            <person name="Gharbi K."/>
            <person name="Hall N."/>
            <person name="Watson M."/>
            <person name="Adriaenssens E.M."/>
            <person name="Foster-Nyarko E."/>
            <person name="Jarju S."/>
            <person name="Secka A."/>
            <person name="Antonio M."/>
            <person name="Oren A."/>
            <person name="Chaudhuri R.R."/>
            <person name="La Ragione R."/>
            <person name="Hildebrand F."/>
            <person name="Pallen M.J."/>
        </authorList>
    </citation>
    <scope>NUCLEOTIDE SEQUENCE</scope>
    <source>
        <strain evidence="1">CHK181-108</strain>
    </source>
</reference>
<dbReference type="EMBL" id="DVLU01000028">
    <property type="protein sequence ID" value="HIT84889.1"/>
    <property type="molecule type" value="Genomic_DNA"/>
</dbReference>
<evidence type="ECO:0000313" key="1">
    <source>
        <dbReference type="EMBL" id="HIT84889.1"/>
    </source>
</evidence>
<reference evidence="1" key="1">
    <citation type="submission" date="2020-10" db="EMBL/GenBank/DDBJ databases">
        <authorList>
            <person name="Gilroy R."/>
        </authorList>
    </citation>
    <scope>NUCLEOTIDE SEQUENCE</scope>
    <source>
        <strain evidence="1">CHK181-108</strain>
    </source>
</reference>
<accession>A0A9D1H3L8</accession>
<name>A0A9D1H3L8_9FIRM</name>
<evidence type="ECO:0000313" key="2">
    <source>
        <dbReference type="Proteomes" id="UP000824165"/>
    </source>
</evidence>
<protein>
    <submittedName>
        <fullName evidence="1">Uncharacterized protein</fullName>
    </submittedName>
</protein>
<organism evidence="1 2">
    <name type="scientific">Candidatus Ornithomonoglobus intestinigallinarum</name>
    <dbReference type="NCBI Taxonomy" id="2840894"/>
    <lineage>
        <taxon>Bacteria</taxon>
        <taxon>Bacillati</taxon>
        <taxon>Bacillota</taxon>
        <taxon>Clostridia</taxon>
        <taxon>Candidatus Ornithomonoglobus</taxon>
    </lineage>
</organism>
<gene>
    <name evidence="1" type="ORF">IAA60_03165</name>
</gene>
<proteinExistence type="predicted"/>
<dbReference type="AlphaFoldDB" id="A0A9D1H3L8"/>
<comment type="caution">
    <text evidence="1">The sequence shown here is derived from an EMBL/GenBank/DDBJ whole genome shotgun (WGS) entry which is preliminary data.</text>
</comment>
<dbReference type="Proteomes" id="UP000824165">
    <property type="component" value="Unassembled WGS sequence"/>
</dbReference>